<feature type="domain" description="Ig-like" evidence="11">
    <location>
        <begin position="144"/>
        <end position="228"/>
    </location>
</feature>
<organism evidence="12 13">
    <name type="scientific">Cimex lectularius</name>
    <name type="common">Bed bug</name>
    <name type="synonym">Acanthia lectularia</name>
    <dbReference type="NCBI Taxonomy" id="79782"/>
    <lineage>
        <taxon>Eukaryota</taxon>
        <taxon>Metazoa</taxon>
        <taxon>Ecdysozoa</taxon>
        <taxon>Arthropoda</taxon>
        <taxon>Hexapoda</taxon>
        <taxon>Insecta</taxon>
        <taxon>Pterygota</taxon>
        <taxon>Neoptera</taxon>
        <taxon>Paraneoptera</taxon>
        <taxon>Hemiptera</taxon>
        <taxon>Heteroptera</taxon>
        <taxon>Panheteroptera</taxon>
        <taxon>Cimicomorpha</taxon>
        <taxon>Cimicidae</taxon>
        <taxon>Cimex</taxon>
    </lineage>
</organism>
<feature type="chain" id="PRO_5036269615" description="Ig-like domain-containing protein" evidence="10">
    <location>
        <begin position="18"/>
        <end position="437"/>
    </location>
</feature>
<dbReference type="FunFam" id="2.60.40.10:FF:000376">
    <property type="entry name" value="CLUMA_CG000981, isoform A"/>
    <property type="match status" value="1"/>
</dbReference>
<keyword evidence="5" id="KW-0472">Membrane</keyword>
<keyword evidence="13" id="KW-1185">Reference proteome</keyword>
<keyword evidence="6" id="KW-1015">Disulfide bond</keyword>
<dbReference type="GO" id="GO:0043005">
    <property type="term" value="C:neuron projection"/>
    <property type="evidence" value="ECO:0007669"/>
    <property type="project" value="TreeGrafter"/>
</dbReference>
<evidence type="ECO:0000256" key="5">
    <source>
        <dbReference type="ARBA" id="ARBA00023136"/>
    </source>
</evidence>
<dbReference type="InterPro" id="IPR013106">
    <property type="entry name" value="Ig_V-set"/>
</dbReference>
<dbReference type="GeneID" id="106660836"/>
<dbReference type="OMA" id="GEAYGEQ"/>
<evidence type="ECO:0000313" key="13">
    <source>
        <dbReference type="Proteomes" id="UP000494040"/>
    </source>
</evidence>
<evidence type="ECO:0000256" key="2">
    <source>
        <dbReference type="ARBA" id="ARBA00022475"/>
    </source>
</evidence>
<comment type="subcellular location">
    <subcellularLocation>
        <location evidence="1">Cell membrane</location>
    </subcellularLocation>
</comment>
<evidence type="ECO:0000259" key="11">
    <source>
        <dbReference type="PROSITE" id="PS50835"/>
    </source>
</evidence>
<dbReference type="SUPFAM" id="SSF48726">
    <property type="entry name" value="Immunoglobulin"/>
    <property type="match status" value="3"/>
</dbReference>
<dbReference type="InterPro" id="IPR036179">
    <property type="entry name" value="Ig-like_dom_sf"/>
</dbReference>
<evidence type="ECO:0000256" key="8">
    <source>
        <dbReference type="ARBA" id="ARBA00023319"/>
    </source>
</evidence>
<dbReference type="InterPro" id="IPR003598">
    <property type="entry name" value="Ig_sub2"/>
</dbReference>
<keyword evidence="2" id="KW-1003">Cell membrane</keyword>
<dbReference type="FunFam" id="2.60.40.10:FF:000328">
    <property type="entry name" value="CLUMA_CG000981, isoform A"/>
    <property type="match status" value="1"/>
</dbReference>
<evidence type="ECO:0000256" key="10">
    <source>
        <dbReference type="SAM" id="SignalP"/>
    </source>
</evidence>
<dbReference type="Pfam" id="PF07686">
    <property type="entry name" value="V-set"/>
    <property type="match status" value="1"/>
</dbReference>
<dbReference type="Proteomes" id="UP000494040">
    <property type="component" value="Unassembled WGS sequence"/>
</dbReference>
<evidence type="ECO:0000256" key="4">
    <source>
        <dbReference type="ARBA" id="ARBA00022737"/>
    </source>
</evidence>
<dbReference type="RefSeq" id="XP_024080914.1">
    <property type="nucleotide sequence ID" value="XM_024225146.1"/>
</dbReference>
<evidence type="ECO:0000256" key="1">
    <source>
        <dbReference type="ARBA" id="ARBA00004236"/>
    </source>
</evidence>
<dbReference type="FunFam" id="2.60.40.10:FF:000392">
    <property type="entry name" value="CLUMA_CG000981, isoform A"/>
    <property type="match status" value="1"/>
</dbReference>
<dbReference type="OrthoDB" id="10012075at2759"/>
<dbReference type="GO" id="GO:0005886">
    <property type="term" value="C:plasma membrane"/>
    <property type="evidence" value="ECO:0007669"/>
    <property type="project" value="UniProtKB-SubCell"/>
</dbReference>
<dbReference type="InterPro" id="IPR013783">
    <property type="entry name" value="Ig-like_fold"/>
</dbReference>
<protein>
    <recommendedName>
        <fullName evidence="11">Ig-like domain-containing protein</fullName>
    </recommendedName>
</protein>
<proteinExistence type="predicted"/>
<dbReference type="EnsemblMetazoa" id="XM_024225146.1">
    <property type="protein sequence ID" value="XP_024080914.1"/>
    <property type="gene ID" value="LOC106660836"/>
</dbReference>
<dbReference type="InterPro" id="IPR007110">
    <property type="entry name" value="Ig-like_dom"/>
</dbReference>
<dbReference type="Pfam" id="PF13927">
    <property type="entry name" value="Ig_3"/>
    <property type="match status" value="2"/>
</dbReference>
<dbReference type="RefSeq" id="XP_024080913.1">
    <property type="nucleotide sequence ID" value="XM_024225145.1"/>
</dbReference>
<evidence type="ECO:0000256" key="9">
    <source>
        <dbReference type="SAM" id="MobiDB-lite"/>
    </source>
</evidence>
<dbReference type="Gene3D" id="2.60.40.10">
    <property type="entry name" value="Immunoglobulins"/>
    <property type="match status" value="3"/>
</dbReference>
<reference evidence="12" key="1">
    <citation type="submission" date="2022-01" db="UniProtKB">
        <authorList>
            <consortium name="EnsemblMetazoa"/>
        </authorList>
    </citation>
    <scope>IDENTIFICATION</scope>
</reference>
<dbReference type="PANTHER" id="PTHR12231">
    <property type="entry name" value="CTX-RELATED TYPE I TRANSMEMBRANE PROTEIN"/>
    <property type="match status" value="1"/>
</dbReference>
<dbReference type="SMART" id="SM00408">
    <property type="entry name" value="IGc2"/>
    <property type="match status" value="3"/>
</dbReference>
<dbReference type="InterPro" id="IPR003599">
    <property type="entry name" value="Ig_sub"/>
</dbReference>
<accession>A0A8I6SRZ4</accession>
<sequence length="437" mass="48587">MSSLVFIAILAISSVLGRRARNLDGNSLGSSIEEFNNESMKPRFAEPIPNVTVTVGRDALLACVVENLKGYKVAWVRVDTQTILSIHHNVITQNPRVTLSFNDHRSWYLHIRNVQEADRGWYMCQVNTDPMRSRQGYLQVVVPPSIVDKETSTDMVVRESANVTLTCKAQGYPEPYVMWRREDGEDINYNGENVNVVDGEVLHITKVSRLHMGAYLCIASNGVPPSISKRVMLRVQFPPMLSIPNQLEGAYVGQDVSLECHTEAYPTSINYWTTEKGDMIVSDLSVSGEKYEAVSVDNGYNKYMMLKIRSVTRSDFGSYQCVAKNSLGETDGLIKLDEIPAPSTTTTAAPSTTQPPPKKKRTKQGATAVETETTRKSGPGGLWRGRMEGYREPRLHFTFTRSAGGRRAIVGVHSRLIVLVPLLLFRAGGRHIAEVIP</sequence>
<keyword evidence="7" id="KW-0325">Glycoprotein</keyword>
<evidence type="ECO:0000256" key="6">
    <source>
        <dbReference type="ARBA" id="ARBA00023157"/>
    </source>
</evidence>
<dbReference type="PROSITE" id="PS50835">
    <property type="entry name" value="IG_LIKE"/>
    <property type="match status" value="3"/>
</dbReference>
<keyword evidence="4" id="KW-0677">Repeat</keyword>
<feature type="signal peptide" evidence="10">
    <location>
        <begin position="1"/>
        <end position="17"/>
    </location>
</feature>
<dbReference type="InterPro" id="IPR051170">
    <property type="entry name" value="Neural/epithelial_adhesion"/>
</dbReference>
<keyword evidence="8" id="KW-0393">Immunoglobulin domain</keyword>
<evidence type="ECO:0000256" key="7">
    <source>
        <dbReference type="ARBA" id="ARBA00023180"/>
    </source>
</evidence>
<dbReference type="SMART" id="SM00409">
    <property type="entry name" value="IG"/>
    <property type="match status" value="3"/>
</dbReference>
<evidence type="ECO:0000313" key="12">
    <source>
        <dbReference type="EnsemblMetazoa" id="XP_024080913.1"/>
    </source>
</evidence>
<feature type="domain" description="Ig-like" evidence="11">
    <location>
        <begin position="42"/>
        <end position="139"/>
    </location>
</feature>
<name>A0A8I6SRZ4_CIMLE</name>
<feature type="region of interest" description="Disordered" evidence="9">
    <location>
        <begin position="340"/>
        <end position="385"/>
    </location>
</feature>
<dbReference type="AlphaFoldDB" id="A0A8I6SRZ4"/>
<feature type="compositionally biased region" description="Low complexity" evidence="9">
    <location>
        <begin position="340"/>
        <end position="352"/>
    </location>
</feature>
<dbReference type="EnsemblMetazoa" id="XM_024225145.1">
    <property type="protein sequence ID" value="XP_024080913.1"/>
    <property type="gene ID" value="LOC106660836"/>
</dbReference>
<evidence type="ECO:0000256" key="3">
    <source>
        <dbReference type="ARBA" id="ARBA00022729"/>
    </source>
</evidence>
<keyword evidence="3 10" id="KW-0732">Signal</keyword>
<dbReference type="PANTHER" id="PTHR12231:SF253">
    <property type="entry name" value="DPR-INTERACTING PROTEIN ETA, ISOFORM B-RELATED"/>
    <property type="match status" value="1"/>
</dbReference>
<feature type="domain" description="Ig-like" evidence="11">
    <location>
        <begin position="238"/>
        <end position="326"/>
    </location>
</feature>